<dbReference type="Gene3D" id="3.40.50.150">
    <property type="entry name" value="Vaccinia Virus protein VP39"/>
    <property type="match status" value="1"/>
</dbReference>
<dbReference type="Pfam" id="PF08241">
    <property type="entry name" value="Methyltransf_11"/>
    <property type="match status" value="1"/>
</dbReference>
<feature type="domain" description="Methyltransferase type 11" evidence="1">
    <location>
        <begin position="80"/>
        <end position="194"/>
    </location>
</feature>
<dbReference type="GO" id="GO:0008757">
    <property type="term" value="F:S-adenosylmethionine-dependent methyltransferase activity"/>
    <property type="evidence" value="ECO:0007669"/>
    <property type="project" value="InterPro"/>
</dbReference>
<dbReference type="CDD" id="cd02440">
    <property type="entry name" value="AdoMet_MTases"/>
    <property type="match status" value="1"/>
</dbReference>
<evidence type="ECO:0000259" key="1">
    <source>
        <dbReference type="Pfam" id="PF08241"/>
    </source>
</evidence>
<sequence length="285" mass="32523">MSFKQALKNNLPAPLFHFLRDVPSKAKGLFETKPSGQGPIPPLHLMFDGPRSYEHFINMGNETLEFYKTAVGVKPADSILDIGCGIGRKTIPLLDYLNPEALYVGLDIDRRGIDWLLRNVTSENRRFVFLHLDIYNKFYNPKGALLSSRLVLPFPDASFDIVALWSVFTHMFPRDIAHYLSEISRVLKPGGRVVASYYLLNDEILALMQDSKTDVNFAYQLENCRTTNPNMPEDALAVNDAWLRRVYEDLRLQPEQFLYGGWSKHTPYPGTDTINLQDIVIAQKK</sequence>
<dbReference type="AlphaFoldDB" id="A0A7W8N498"/>
<gene>
    <name evidence="2" type="ORF">HDF10_002262</name>
</gene>
<name>A0A7W8N498_9BACT</name>
<keyword evidence="2" id="KW-0808">Transferase</keyword>
<proteinExistence type="predicted"/>
<dbReference type="Proteomes" id="UP000569092">
    <property type="component" value="Unassembled WGS sequence"/>
</dbReference>
<dbReference type="InterPro" id="IPR029063">
    <property type="entry name" value="SAM-dependent_MTases_sf"/>
</dbReference>
<dbReference type="PANTHER" id="PTHR42912">
    <property type="entry name" value="METHYLTRANSFERASE"/>
    <property type="match status" value="1"/>
</dbReference>
<dbReference type="InterPro" id="IPR050508">
    <property type="entry name" value="Methyltransf_Superfamily"/>
</dbReference>
<comment type="caution">
    <text evidence="2">The sequence shown here is derived from an EMBL/GenBank/DDBJ whole genome shotgun (WGS) entry which is preliminary data.</text>
</comment>
<reference evidence="2 3" key="1">
    <citation type="submission" date="2020-08" db="EMBL/GenBank/DDBJ databases">
        <title>Genomic Encyclopedia of Type Strains, Phase IV (KMG-V): Genome sequencing to study the core and pangenomes of soil and plant-associated prokaryotes.</title>
        <authorList>
            <person name="Whitman W."/>
        </authorList>
    </citation>
    <scope>NUCLEOTIDE SEQUENCE [LARGE SCALE GENOMIC DNA]</scope>
    <source>
        <strain evidence="2 3">M8US30</strain>
    </source>
</reference>
<protein>
    <submittedName>
        <fullName evidence="2">SAM-dependent methyltransferase</fullName>
    </submittedName>
</protein>
<keyword evidence="2" id="KW-0489">Methyltransferase</keyword>
<dbReference type="SUPFAM" id="SSF53335">
    <property type="entry name" value="S-adenosyl-L-methionine-dependent methyltransferases"/>
    <property type="match status" value="1"/>
</dbReference>
<dbReference type="InterPro" id="IPR013216">
    <property type="entry name" value="Methyltransf_11"/>
</dbReference>
<organism evidence="2 3">
    <name type="scientific">Tunturiibacter lichenicola</name>
    <dbReference type="NCBI Taxonomy" id="2051959"/>
    <lineage>
        <taxon>Bacteria</taxon>
        <taxon>Pseudomonadati</taxon>
        <taxon>Acidobacteriota</taxon>
        <taxon>Terriglobia</taxon>
        <taxon>Terriglobales</taxon>
        <taxon>Acidobacteriaceae</taxon>
        <taxon>Tunturiibacter</taxon>
    </lineage>
</organism>
<evidence type="ECO:0000313" key="3">
    <source>
        <dbReference type="Proteomes" id="UP000569092"/>
    </source>
</evidence>
<dbReference type="EMBL" id="JACHDZ010000003">
    <property type="protein sequence ID" value="MBB5344283.1"/>
    <property type="molecule type" value="Genomic_DNA"/>
</dbReference>
<dbReference type="PANTHER" id="PTHR42912:SF98">
    <property type="entry name" value="UNCHARACTERISED METHYLTRANSFERASE RV1498C"/>
    <property type="match status" value="1"/>
</dbReference>
<dbReference type="GO" id="GO:0032259">
    <property type="term" value="P:methylation"/>
    <property type="evidence" value="ECO:0007669"/>
    <property type="project" value="UniProtKB-KW"/>
</dbReference>
<accession>A0A7W8N498</accession>
<evidence type="ECO:0000313" key="2">
    <source>
        <dbReference type="EMBL" id="MBB5344283.1"/>
    </source>
</evidence>